<dbReference type="KEGG" id="vg:80090752"/>
<reference evidence="1 2" key="1">
    <citation type="submission" date="2019-04" db="EMBL/GenBank/DDBJ databases">
        <authorList>
            <person name="Oduselu T.J."/>
            <person name="Taiwo A.E."/>
            <person name="Ayodele I.E."/>
            <person name="Oyebamiji T.O."/>
            <person name="Atoyebi A.N."/>
            <person name="Omolola C.M."/>
            <person name="Lazarus F.U."/>
            <person name="Jose L.A."/>
            <person name="Akinlolu E.A."/>
            <person name="Ojebola B.M."/>
            <person name="Olatinwo S.O."/>
            <person name="Raifu M.K."/>
            <person name="Adebiyi I."/>
            <person name="Ogunleye V.O."/>
            <person name="Faleye T.O.C."/>
            <person name="Bakarey A.S."/>
            <person name="Adewumi O.M."/>
            <person name="Anetor J.I."/>
            <person name="Ademowo O.G."/>
            <person name="Garlena R.A."/>
            <person name="Russell D.A."/>
            <person name="Pope W.H."/>
            <person name="Jacobs-Sera D."/>
            <person name="Hatfull G.F."/>
        </authorList>
    </citation>
    <scope>NUCLEOTIDE SEQUENCE [LARGE SCALE GENOMIC DNA]</scope>
</reference>
<sequence length="176" mass="19420">MGGSLLTPSAKRVDELRAAALALRLLPKGIRNDINKNRRAVLNPMWRDAVNAKAVTTMDKLVLAKGARVTPGNPARAMAATSKRPLSGGLVPDDRDTAVAFEFGSPERQKEVEYARRSPKGGRHQVKRHTKRQLPMLARKGRVIYAAWKATAPRIIALDTQTIARLIYRAYEGKSN</sequence>
<proteinExistence type="predicted"/>
<dbReference type="GeneID" id="80090752"/>
<evidence type="ECO:0000313" key="1">
    <source>
        <dbReference type="EMBL" id="QCG78274.1"/>
    </source>
</evidence>
<dbReference type="Proteomes" id="UP000298729">
    <property type="component" value="Segment"/>
</dbReference>
<evidence type="ECO:0000313" key="2">
    <source>
        <dbReference type="Proteomes" id="UP000298729"/>
    </source>
</evidence>
<name>A0A4D6TBS0_9CAUD</name>
<accession>A0A4D6TBS0</accession>
<dbReference type="EMBL" id="MK757448">
    <property type="protein sequence ID" value="QCG78274.1"/>
    <property type="molecule type" value="Genomic_DNA"/>
</dbReference>
<keyword evidence="2" id="KW-1185">Reference proteome</keyword>
<dbReference type="RefSeq" id="YP_010761506.1">
    <property type="nucleotide sequence ID" value="NC_073597.1"/>
</dbReference>
<organism evidence="1 2">
    <name type="scientific">Arthrobacter phage Idaho</name>
    <dbReference type="NCBI Taxonomy" id="2565509"/>
    <lineage>
        <taxon>Viruses</taxon>
        <taxon>Duplodnaviria</taxon>
        <taxon>Heunggongvirae</taxon>
        <taxon>Uroviricota</taxon>
        <taxon>Caudoviricetes</taxon>
        <taxon>Feeclasvirinae</taxon>
        <taxon>Idahovirus</taxon>
        <taxon>Idahovirus idaho</taxon>
    </lineage>
</organism>
<protein>
    <submittedName>
        <fullName evidence="1">Uncharacterized protein</fullName>
    </submittedName>
</protein>
<gene>
    <name evidence="1" type="primary">9</name>
    <name evidence="1" type="ORF">SEA_IDAHO_9</name>
</gene>